<dbReference type="EMBL" id="DS232131">
    <property type="protein sequence ID" value="EDS35667.1"/>
    <property type="molecule type" value="Genomic_DNA"/>
</dbReference>
<dbReference type="Proteomes" id="UP000002320">
    <property type="component" value="Unassembled WGS sequence"/>
</dbReference>
<evidence type="ECO:0000313" key="2">
    <source>
        <dbReference type="EnsemblMetazoa" id="CPIJ011437-PA"/>
    </source>
</evidence>
<dbReference type="HOGENOM" id="CLU_1679667_0_0_1"/>
<dbReference type="InParanoid" id="B0WVR0"/>
<dbReference type="VEuPathDB" id="VectorBase:CPIJ011437"/>
<reference evidence="2" key="2">
    <citation type="submission" date="2021-02" db="UniProtKB">
        <authorList>
            <consortium name="EnsemblMetazoa"/>
        </authorList>
    </citation>
    <scope>IDENTIFICATION</scope>
    <source>
        <strain evidence="2">JHB</strain>
    </source>
</reference>
<gene>
    <name evidence="2" type="primary">6043894</name>
    <name evidence="1" type="ORF">CpipJ_CPIJ011437</name>
</gene>
<keyword evidence="3" id="KW-1185">Reference proteome</keyword>
<protein>
    <submittedName>
        <fullName evidence="1 2">Uncharacterized protein</fullName>
    </submittedName>
</protein>
<sequence>MALERVLLKPPQEAEEIVYDMFHHTTHTKSSRNRPIPLRHNRKTTLNVDRFPHSFPPHFGSTIFWECHVTINRFPPPYTECVRYNRLAPARKDINRKQHSLCQGLPATRCKVGRKEENGKAPWLPVVPMLSEEKNHGVCSLSAAMRLRETSPRGWDL</sequence>
<evidence type="ECO:0000313" key="3">
    <source>
        <dbReference type="Proteomes" id="UP000002320"/>
    </source>
</evidence>
<proteinExistence type="predicted"/>
<name>B0WVR0_CULQU</name>
<reference evidence="1" key="1">
    <citation type="submission" date="2007-03" db="EMBL/GenBank/DDBJ databases">
        <title>Annotation of Culex pipiens quinquefasciatus.</title>
        <authorList>
            <consortium name="The Broad Institute Genome Sequencing Platform"/>
            <person name="Atkinson P.W."/>
            <person name="Hemingway J."/>
            <person name="Christensen B.M."/>
            <person name="Higgs S."/>
            <person name="Kodira C."/>
            <person name="Hannick L."/>
            <person name="Megy K."/>
            <person name="O'Leary S."/>
            <person name="Pearson M."/>
            <person name="Haas B.J."/>
            <person name="Mauceli E."/>
            <person name="Wortman J.R."/>
            <person name="Lee N.H."/>
            <person name="Guigo R."/>
            <person name="Stanke M."/>
            <person name="Alvarado L."/>
            <person name="Amedeo P."/>
            <person name="Antoine C.H."/>
            <person name="Arensburger P."/>
            <person name="Bidwell S.L."/>
            <person name="Crawford M."/>
            <person name="Camaro F."/>
            <person name="Devon K."/>
            <person name="Engels R."/>
            <person name="Hammond M."/>
            <person name="Howarth C."/>
            <person name="Koehrsen M."/>
            <person name="Lawson D."/>
            <person name="Montgomery P."/>
            <person name="Nene V."/>
            <person name="Nusbaum C."/>
            <person name="Puiu D."/>
            <person name="Romero-Severson J."/>
            <person name="Severson D.W."/>
            <person name="Shumway M."/>
            <person name="Sisk P."/>
            <person name="Stolte C."/>
            <person name="Zeng Q."/>
            <person name="Eisenstadt E."/>
            <person name="Fraser-Liggett C."/>
            <person name="Strausberg R."/>
            <person name="Galagan J."/>
            <person name="Birren B."/>
            <person name="Collins F.H."/>
        </authorList>
    </citation>
    <scope>NUCLEOTIDE SEQUENCE [LARGE SCALE GENOMIC DNA]</scope>
    <source>
        <strain evidence="1">JHB</strain>
    </source>
</reference>
<accession>B0WVR0</accession>
<organism>
    <name type="scientific">Culex quinquefasciatus</name>
    <name type="common">Southern house mosquito</name>
    <name type="synonym">Culex pungens</name>
    <dbReference type="NCBI Taxonomy" id="7176"/>
    <lineage>
        <taxon>Eukaryota</taxon>
        <taxon>Metazoa</taxon>
        <taxon>Ecdysozoa</taxon>
        <taxon>Arthropoda</taxon>
        <taxon>Hexapoda</taxon>
        <taxon>Insecta</taxon>
        <taxon>Pterygota</taxon>
        <taxon>Neoptera</taxon>
        <taxon>Endopterygota</taxon>
        <taxon>Diptera</taxon>
        <taxon>Nematocera</taxon>
        <taxon>Culicoidea</taxon>
        <taxon>Culicidae</taxon>
        <taxon>Culicinae</taxon>
        <taxon>Culicini</taxon>
        <taxon>Culex</taxon>
        <taxon>Culex</taxon>
    </lineage>
</organism>
<dbReference type="AlphaFoldDB" id="B0WVR0"/>
<dbReference type="KEGG" id="cqu:CpipJ_CPIJ011437"/>
<evidence type="ECO:0000313" key="1">
    <source>
        <dbReference type="EMBL" id="EDS35667.1"/>
    </source>
</evidence>
<dbReference type="EnsemblMetazoa" id="CPIJ011437-RA">
    <property type="protein sequence ID" value="CPIJ011437-PA"/>
    <property type="gene ID" value="CPIJ011437"/>
</dbReference>